<sequence length="39" mass="3401">MAQGLAGASVVAAGDGSGTWGSVGPVDGGPSAGGEVSAI</sequence>
<proteinExistence type="predicted"/>
<dbReference type="KEGG" id="euz:DVS28_a2618"/>
<feature type="region of interest" description="Disordered" evidence="1">
    <location>
        <begin position="15"/>
        <end position="39"/>
    </location>
</feature>
<dbReference type="Proteomes" id="UP000264006">
    <property type="component" value="Chromosome"/>
</dbReference>
<organism evidence="2 3">
    <name type="scientific">Euzebya pacifica</name>
    <dbReference type="NCBI Taxonomy" id="1608957"/>
    <lineage>
        <taxon>Bacteria</taxon>
        <taxon>Bacillati</taxon>
        <taxon>Actinomycetota</taxon>
        <taxon>Nitriliruptoria</taxon>
        <taxon>Euzebyales</taxon>
    </lineage>
</organism>
<evidence type="ECO:0000313" key="3">
    <source>
        <dbReference type="Proteomes" id="UP000264006"/>
    </source>
</evidence>
<evidence type="ECO:0000313" key="2">
    <source>
        <dbReference type="EMBL" id="AXV07298.1"/>
    </source>
</evidence>
<keyword evidence="3" id="KW-1185">Reference proteome</keyword>
<accession>A0A346XYK1</accession>
<dbReference type="EMBL" id="CP031165">
    <property type="protein sequence ID" value="AXV07298.1"/>
    <property type="molecule type" value="Genomic_DNA"/>
</dbReference>
<protein>
    <submittedName>
        <fullName evidence="2">Uncharacterized protein</fullName>
    </submittedName>
</protein>
<dbReference type="AlphaFoldDB" id="A0A346XYK1"/>
<gene>
    <name evidence="2" type="ORF">DVS28_a2618</name>
</gene>
<reference evidence="2 3" key="1">
    <citation type="submission" date="2018-09" db="EMBL/GenBank/DDBJ databases">
        <title>Complete genome sequence of Euzebya sp. DY32-46 isolated from seawater of Pacific Ocean.</title>
        <authorList>
            <person name="Xu L."/>
            <person name="Wu Y.-H."/>
            <person name="Xu X.-W."/>
        </authorList>
    </citation>
    <scope>NUCLEOTIDE SEQUENCE [LARGE SCALE GENOMIC DNA]</scope>
    <source>
        <strain evidence="2 3">DY32-46</strain>
    </source>
</reference>
<feature type="compositionally biased region" description="Gly residues" evidence="1">
    <location>
        <begin position="15"/>
        <end position="32"/>
    </location>
</feature>
<evidence type="ECO:0000256" key="1">
    <source>
        <dbReference type="SAM" id="MobiDB-lite"/>
    </source>
</evidence>
<name>A0A346XYK1_9ACTN</name>